<dbReference type="GO" id="GO:0005737">
    <property type="term" value="C:cytoplasm"/>
    <property type="evidence" value="ECO:0007669"/>
    <property type="project" value="UniProtKB-SubCell"/>
</dbReference>
<dbReference type="GO" id="GO:0032259">
    <property type="term" value="P:methylation"/>
    <property type="evidence" value="ECO:0007669"/>
    <property type="project" value="UniProtKB-KW"/>
</dbReference>
<dbReference type="Pfam" id="PF01135">
    <property type="entry name" value="PCMT"/>
    <property type="match status" value="1"/>
</dbReference>
<dbReference type="NCBIfam" id="TIGR00080">
    <property type="entry name" value="pimt"/>
    <property type="match status" value="1"/>
</dbReference>
<dbReference type="GO" id="GO:0030091">
    <property type="term" value="P:protein repair"/>
    <property type="evidence" value="ECO:0007669"/>
    <property type="project" value="UniProtKB-UniRule"/>
</dbReference>
<dbReference type="EC" id="2.1.1.77" evidence="3 9"/>
<dbReference type="PANTHER" id="PTHR11579:SF0">
    <property type="entry name" value="PROTEIN-L-ISOASPARTATE(D-ASPARTATE) O-METHYLTRANSFERASE"/>
    <property type="match status" value="1"/>
</dbReference>
<dbReference type="Proteomes" id="UP000229674">
    <property type="component" value="Unassembled WGS sequence"/>
</dbReference>
<dbReference type="InterPro" id="IPR000682">
    <property type="entry name" value="PCMT"/>
</dbReference>
<dbReference type="Gene3D" id="3.40.50.150">
    <property type="entry name" value="Vaccinia Virus protein VP39"/>
    <property type="match status" value="1"/>
</dbReference>
<evidence type="ECO:0000313" key="10">
    <source>
        <dbReference type="EMBL" id="PJC65501.1"/>
    </source>
</evidence>
<dbReference type="AlphaFoldDB" id="A0A2M8G1K7"/>
<dbReference type="NCBIfam" id="NF001453">
    <property type="entry name" value="PRK00312.1"/>
    <property type="match status" value="1"/>
</dbReference>
<dbReference type="PROSITE" id="PS01279">
    <property type="entry name" value="PCMT"/>
    <property type="match status" value="1"/>
</dbReference>
<comment type="subcellular location">
    <subcellularLocation>
        <location evidence="1">Cytoplasm</location>
    </subcellularLocation>
</comment>
<proteinExistence type="inferred from homology"/>
<evidence type="ECO:0000256" key="9">
    <source>
        <dbReference type="NCBIfam" id="TIGR00080"/>
    </source>
</evidence>
<evidence type="ECO:0000256" key="8">
    <source>
        <dbReference type="ARBA" id="ARBA00022691"/>
    </source>
</evidence>
<comment type="similarity">
    <text evidence="2">Belongs to the methyltransferase superfamily. L-isoaspartyl/D-aspartyl protein methyltransferase family.</text>
</comment>
<keyword evidence="8" id="KW-0949">S-adenosyl-L-methionine</keyword>
<dbReference type="GO" id="GO:0004719">
    <property type="term" value="F:protein-L-isoaspartate (D-aspartate) O-methyltransferase activity"/>
    <property type="evidence" value="ECO:0007669"/>
    <property type="project" value="UniProtKB-UniRule"/>
</dbReference>
<reference evidence="11" key="1">
    <citation type="submission" date="2017-09" db="EMBL/GenBank/DDBJ databases">
        <title>Depth-based differentiation of microbial function through sediment-hosted aquifers and enrichment of novel symbionts in the deep terrestrial subsurface.</title>
        <authorList>
            <person name="Probst A.J."/>
            <person name="Ladd B."/>
            <person name="Jarett J.K."/>
            <person name="Geller-Mcgrath D.E."/>
            <person name="Sieber C.M.K."/>
            <person name="Emerson J.B."/>
            <person name="Anantharaman K."/>
            <person name="Thomas B.C."/>
            <person name="Malmstrom R."/>
            <person name="Stieglmeier M."/>
            <person name="Klingl A."/>
            <person name="Woyke T."/>
            <person name="Ryan C.M."/>
            <person name="Banfield J.F."/>
        </authorList>
    </citation>
    <scope>NUCLEOTIDE SEQUENCE [LARGE SCALE GENOMIC DNA]</scope>
</reference>
<evidence type="ECO:0000256" key="3">
    <source>
        <dbReference type="ARBA" id="ARBA00011890"/>
    </source>
</evidence>
<organism evidence="10 11">
    <name type="scientific">Candidatus Colwellbacteria bacterium CG_4_9_14_0_2_um_filter_50_12</name>
    <dbReference type="NCBI Taxonomy" id="1974538"/>
    <lineage>
        <taxon>Bacteria</taxon>
        <taxon>Candidatus Colwelliibacteriota</taxon>
    </lineage>
</organism>
<sequence>MSSAELVDELISGGYLKTPALIEAFKAVDRVAFVPAEFKSEAYENRPLPIGFNQTISQPLTVAFILELLQPQPGSKILDVGAGSGWQSALLAHLVGETGKVVAVERIPELKAFAESNLKNFPELASHINFILGDGSQGYEPEAPYNRIIAAAAGDAIPEAWKNQLKTGGTIVAPVGQSIVVVHKLTPEKFERREYFGFSFVPLIKES</sequence>
<evidence type="ECO:0000256" key="2">
    <source>
        <dbReference type="ARBA" id="ARBA00005369"/>
    </source>
</evidence>
<protein>
    <recommendedName>
        <fullName evidence="4 9">Protein-L-isoaspartate O-methyltransferase</fullName>
        <ecNumber evidence="3 9">2.1.1.77</ecNumber>
    </recommendedName>
</protein>
<evidence type="ECO:0000256" key="4">
    <source>
        <dbReference type="ARBA" id="ARBA00013346"/>
    </source>
</evidence>
<keyword evidence="5" id="KW-0963">Cytoplasm</keyword>
<dbReference type="SUPFAM" id="SSF53335">
    <property type="entry name" value="S-adenosyl-L-methionine-dependent methyltransferases"/>
    <property type="match status" value="1"/>
</dbReference>
<comment type="caution">
    <text evidence="10">The sequence shown here is derived from an EMBL/GenBank/DDBJ whole genome shotgun (WGS) entry which is preliminary data.</text>
</comment>
<dbReference type="PANTHER" id="PTHR11579">
    <property type="entry name" value="PROTEIN-L-ISOASPARTATE O-METHYLTRANSFERASE"/>
    <property type="match status" value="1"/>
</dbReference>
<keyword evidence="6 10" id="KW-0489">Methyltransferase</keyword>
<accession>A0A2M8G1K7</accession>
<evidence type="ECO:0000256" key="5">
    <source>
        <dbReference type="ARBA" id="ARBA00022490"/>
    </source>
</evidence>
<evidence type="ECO:0000256" key="1">
    <source>
        <dbReference type="ARBA" id="ARBA00004496"/>
    </source>
</evidence>
<dbReference type="InterPro" id="IPR029063">
    <property type="entry name" value="SAM-dependent_MTases_sf"/>
</dbReference>
<evidence type="ECO:0000313" key="11">
    <source>
        <dbReference type="Proteomes" id="UP000229674"/>
    </source>
</evidence>
<gene>
    <name evidence="10" type="ORF">CO020_00315</name>
</gene>
<keyword evidence="7 10" id="KW-0808">Transferase</keyword>
<name>A0A2M8G1K7_9BACT</name>
<dbReference type="CDD" id="cd02440">
    <property type="entry name" value="AdoMet_MTases"/>
    <property type="match status" value="1"/>
</dbReference>
<dbReference type="EMBL" id="PFQX01000013">
    <property type="protein sequence ID" value="PJC65501.1"/>
    <property type="molecule type" value="Genomic_DNA"/>
</dbReference>
<evidence type="ECO:0000256" key="7">
    <source>
        <dbReference type="ARBA" id="ARBA00022679"/>
    </source>
</evidence>
<evidence type="ECO:0000256" key="6">
    <source>
        <dbReference type="ARBA" id="ARBA00022603"/>
    </source>
</evidence>